<organism evidence="1 2">
    <name type="scientific">Cryptolaemus montrouzieri</name>
    <dbReference type="NCBI Taxonomy" id="559131"/>
    <lineage>
        <taxon>Eukaryota</taxon>
        <taxon>Metazoa</taxon>
        <taxon>Ecdysozoa</taxon>
        <taxon>Arthropoda</taxon>
        <taxon>Hexapoda</taxon>
        <taxon>Insecta</taxon>
        <taxon>Pterygota</taxon>
        <taxon>Neoptera</taxon>
        <taxon>Endopterygota</taxon>
        <taxon>Coleoptera</taxon>
        <taxon>Polyphaga</taxon>
        <taxon>Cucujiformia</taxon>
        <taxon>Coccinelloidea</taxon>
        <taxon>Coccinellidae</taxon>
        <taxon>Scymninae</taxon>
        <taxon>Scymnini</taxon>
        <taxon>Cryptolaemus</taxon>
    </lineage>
</organism>
<dbReference type="AlphaFoldDB" id="A0ABD2ML16"/>
<sequence length="226" mass="25071">MKLYPKTSLAAFGYAQNYQSEPPSSIIGVPGPRWTGPLANNAPGVLVADTDEVAAAKAAHYQAHVQVLKVLPPLPPQERYQMTGIPLVQPQQPIYNNVPVQQPIYNNVPVQQPVYKNIPNYVPNQPIHTSPQFQQFAEEIPRSEIGEVPEVDAARKAHLAAYEEAKRILPKLDTTNTNYVIPVVQQPQYQNQQWQYNLPQSVLPADTPEVAAAKLEHMRLFAAALG</sequence>
<evidence type="ECO:0008006" key="3">
    <source>
        <dbReference type="Google" id="ProtNLM"/>
    </source>
</evidence>
<keyword evidence="2" id="KW-1185">Reference proteome</keyword>
<protein>
    <recommendedName>
        <fullName evidence="3">Cuticular protein</fullName>
    </recommendedName>
</protein>
<comment type="caution">
    <text evidence="1">The sequence shown here is derived from an EMBL/GenBank/DDBJ whole genome shotgun (WGS) entry which is preliminary data.</text>
</comment>
<reference evidence="1 2" key="1">
    <citation type="journal article" date="2021" name="BMC Biol.">
        <title>Horizontally acquired antibacterial genes associated with adaptive radiation of ladybird beetles.</title>
        <authorList>
            <person name="Li H.S."/>
            <person name="Tang X.F."/>
            <person name="Huang Y.H."/>
            <person name="Xu Z.Y."/>
            <person name="Chen M.L."/>
            <person name="Du X.Y."/>
            <person name="Qiu B.Y."/>
            <person name="Chen P.T."/>
            <person name="Zhang W."/>
            <person name="Slipinski A."/>
            <person name="Escalona H.E."/>
            <person name="Waterhouse R.M."/>
            <person name="Zwick A."/>
            <person name="Pang H."/>
        </authorList>
    </citation>
    <scope>NUCLEOTIDE SEQUENCE [LARGE SCALE GENOMIC DNA]</scope>
    <source>
        <strain evidence="1">SYSU2018</strain>
    </source>
</reference>
<accession>A0ABD2ML16</accession>
<dbReference type="EMBL" id="JABFTP020000001">
    <property type="protein sequence ID" value="KAL3267091.1"/>
    <property type="molecule type" value="Genomic_DNA"/>
</dbReference>
<name>A0ABD2ML16_9CUCU</name>
<evidence type="ECO:0000313" key="1">
    <source>
        <dbReference type="EMBL" id="KAL3267091.1"/>
    </source>
</evidence>
<dbReference type="Proteomes" id="UP001516400">
    <property type="component" value="Unassembled WGS sequence"/>
</dbReference>
<gene>
    <name evidence="1" type="ORF">HHI36_011231</name>
</gene>
<evidence type="ECO:0000313" key="2">
    <source>
        <dbReference type="Proteomes" id="UP001516400"/>
    </source>
</evidence>
<proteinExistence type="predicted"/>